<dbReference type="EMBL" id="CP066802">
    <property type="protein sequence ID" value="QQM67626.1"/>
    <property type="molecule type" value="Genomic_DNA"/>
</dbReference>
<proteinExistence type="predicted"/>
<dbReference type="Proteomes" id="UP000595895">
    <property type="component" value="Chromosome"/>
</dbReference>
<evidence type="ECO:0000313" key="2">
    <source>
        <dbReference type="EMBL" id="QQM67626.1"/>
    </source>
</evidence>
<feature type="domain" description="Antitoxin SocA-like Panacea" evidence="1">
    <location>
        <begin position="38"/>
        <end position="127"/>
    </location>
</feature>
<keyword evidence="3" id="KW-1185">Reference proteome</keyword>
<dbReference type="RefSeq" id="WP_200276360.1">
    <property type="nucleotide sequence ID" value="NZ_CP066802.1"/>
</dbReference>
<dbReference type="Pfam" id="PF13274">
    <property type="entry name" value="SocA_Panacea"/>
    <property type="match status" value="1"/>
</dbReference>
<protein>
    <submittedName>
        <fullName evidence="2">DUF4065 domain-containing protein</fullName>
    </submittedName>
</protein>
<name>A0A7T7M9X5_9ACTO</name>
<sequence length="195" mass="22080">MTIANTPFSATVPASAELLAAAKYIRELDPYYTMKTRVQKLLYFVQGSYLAQTGKSMFRETPEAWRHGPVYRPVYDELTHRQGSGIAQANTGILTDGQRALIRAVVDRYRGCTARELVDLTHQEGPWADVWGNRADDARGNDPISVESMMRYFSQPGKATIVPAVVQESRWEEIPDGWLEQEETRWADLLERLAS</sequence>
<gene>
    <name evidence="2" type="ORF">JG540_01665</name>
</gene>
<dbReference type="InterPro" id="IPR025272">
    <property type="entry name" value="SocA_Panacea"/>
</dbReference>
<accession>A0A7T7M9X5</accession>
<evidence type="ECO:0000313" key="3">
    <source>
        <dbReference type="Proteomes" id="UP000595895"/>
    </source>
</evidence>
<dbReference type="AlphaFoldDB" id="A0A7T7M9X5"/>
<reference evidence="2 3" key="1">
    <citation type="submission" date="2020-12" db="EMBL/GenBank/DDBJ databases">
        <authorList>
            <person name="Zhou J."/>
        </authorList>
    </citation>
    <scope>NUCLEOTIDE SEQUENCE [LARGE SCALE GENOMIC DNA]</scope>
    <source>
        <strain evidence="2 3">CCUG 61299</strain>
    </source>
</reference>
<evidence type="ECO:0000259" key="1">
    <source>
        <dbReference type="Pfam" id="PF13274"/>
    </source>
</evidence>
<organism evidence="2 3">
    <name type="scientific">Actinomyces weissii</name>
    <dbReference type="NCBI Taxonomy" id="675090"/>
    <lineage>
        <taxon>Bacteria</taxon>
        <taxon>Bacillati</taxon>
        <taxon>Actinomycetota</taxon>
        <taxon>Actinomycetes</taxon>
        <taxon>Actinomycetales</taxon>
        <taxon>Actinomycetaceae</taxon>
        <taxon>Actinomyces</taxon>
    </lineage>
</organism>
<dbReference type="KEGG" id="awe:JG540_01665"/>